<dbReference type="RefSeq" id="WP_200800107.1">
    <property type="nucleotide sequence ID" value="NZ_FQVU01000002.1"/>
</dbReference>
<dbReference type="AlphaFoldDB" id="A0A1M5I5Y6"/>
<dbReference type="Proteomes" id="UP000186132">
    <property type="component" value="Unassembled WGS sequence"/>
</dbReference>
<dbReference type="EMBL" id="FQVU01000002">
    <property type="protein sequence ID" value="SHG23607.1"/>
    <property type="molecule type" value="Genomic_DNA"/>
</dbReference>
<dbReference type="Pfam" id="PF18238">
    <property type="entry name" value="LnmK_N_HDF"/>
    <property type="match status" value="1"/>
</dbReference>
<accession>A0A1M5I5Y6</accession>
<protein>
    <submittedName>
        <fullName evidence="2">Biosynthesis cluster domain-containing protein</fullName>
    </submittedName>
</protein>
<dbReference type="NCBIfam" id="TIGR04098">
    <property type="entry name" value="LnmK_bifunc"/>
    <property type="match status" value="1"/>
</dbReference>
<proteinExistence type="predicted"/>
<dbReference type="InterPro" id="IPR029069">
    <property type="entry name" value="HotDog_dom_sf"/>
</dbReference>
<sequence>MTVLAGRPPLAASGTGWLERTQVVTPAMCGHNSLFVGQLGDWTWDAVGATCGLDPYTAVDDAGRPAYLSFAYFRVASATGLTTESIGFGDRLAVRSKVLTCGRSSVLALHQVQREPTTGSAPARLADFFARTAPHTIHAETFNRWISRSRADTNHDLRTAAPAGFDGGSLDPVPDEFSPRVPYTQVRRHGSFRSPDDPAADVHVALQYPVEASRDLNGAGLLYFASYFSIVDWAIVRLWREAGRDASRFLAREVLDRQVCFLGNADADDVLDVAVSSSADGEDEVVDVVLRRAGSGAVLAAARQRIRDHEGGPA</sequence>
<keyword evidence="3" id="KW-1185">Reference proteome</keyword>
<organism evidence="2 3">
    <name type="scientific">Jatrophihabitans endophyticus</name>
    <dbReference type="NCBI Taxonomy" id="1206085"/>
    <lineage>
        <taxon>Bacteria</taxon>
        <taxon>Bacillati</taxon>
        <taxon>Actinomycetota</taxon>
        <taxon>Actinomycetes</taxon>
        <taxon>Jatrophihabitantales</taxon>
        <taxon>Jatrophihabitantaceae</taxon>
        <taxon>Jatrophihabitans</taxon>
    </lineage>
</organism>
<name>A0A1M5I5Y6_9ACTN</name>
<dbReference type="Gene3D" id="3.10.129.10">
    <property type="entry name" value="Hotdog Thioesterase"/>
    <property type="match status" value="1"/>
</dbReference>
<dbReference type="SUPFAM" id="SSF54637">
    <property type="entry name" value="Thioesterase/thiol ester dehydrase-isomerase"/>
    <property type="match status" value="1"/>
</dbReference>
<evidence type="ECO:0000313" key="2">
    <source>
        <dbReference type="EMBL" id="SHG23607.1"/>
    </source>
</evidence>
<dbReference type="InterPro" id="IPR024091">
    <property type="entry name" value="LnmK-like_bifun_acyl/decarbox"/>
</dbReference>
<reference evidence="2 3" key="1">
    <citation type="submission" date="2016-11" db="EMBL/GenBank/DDBJ databases">
        <authorList>
            <person name="Jaros S."/>
            <person name="Januszkiewicz K."/>
            <person name="Wedrychowicz H."/>
        </authorList>
    </citation>
    <scope>NUCLEOTIDE SEQUENCE [LARGE SCALE GENOMIC DNA]</scope>
    <source>
        <strain evidence="2 3">DSM 45627</strain>
    </source>
</reference>
<gene>
    <name evidence="2" type="ORF">SAMN05443575_1765</name>
</gene>
<feature type="domain" description="LnmK N-terminal" evidence="1">
    <location>
        <begin position="20"/>
        <end position="193"/>
    </location>
</feature>
<evidence type="ECO:0000313" key="3">
    <source>
        <dbReference type="Proteomes" id="UP000186132"/>
    </source>
</evidence>
<evidence type="ECO:0000259" key="1">
    <source>
        <dbReference type="Pfam" id="PF18238"/>
    </source>
</evidence>
<dbReference type="InterPro" id="IPR040718">
    <property type="entry name" value="LnmK_N_HDF"/>
</dbReference>
<dbReference type="STRING" id="1206085.SAMN05443575_1765"/>